<dbReference type="Proteomes" id="UP000601223">
    <property type="component" value="Unassembled WGS sequence"/>
</dbReference>
<reference evidence="1 2" key="1">
    <citation type="submission" date="2021-01" db="EMBL/GenBank/DDBJ databases">
        <title>Whole genome shotgun sequence of Catellatospora bangladeshensis NBRC 107357.</title>
        <authorList>
            <person name="Komaki H."/>
            <person name="Tamura T."/>
        </authorList>
    </citation>
    <scope>NUCLEOTIDE SEQUENCE [LARGE SCALE GENOMIC DNA]</scope>
    <source>
        <strain evidence="1 2">NBRC 107357</strain>
    </source>
</reference>
<evidence type="ECO:0000313" key="2">
    <source>
        <dbReference type="Proteomes" id="UP000601223"/>
    </source>
</evidence>
<name>A0A8J3JTB9_9ACTN</name>
<proteinExistence type="predicted"/>
<protein>
    <submittedName>
        <fullName evidence="1">Uncharacterized protein</fullName>
    </submittedName>
</protein>
<gene>
    <name evidence="1" type="ORF">Cba03nite_78760</name>
</gene>
<sequence>MERTHLGSRSRAMRASRVAPASLLNIFAVVGVGDGDGSLTREVDICKAALLYADHVTIASPRIFGVVAAMGIVAVTPQTFKRVMSQAVRHGGNTMRDSAETVRVFGDALDAFPPRHELTPRQRQEKAQLTREIDRGMDALRHTARNNLSGQGADPLIAAVQEGLLTLDPLVHEDESFDELPADILLTRYVDVIRSSLGAASGYPLFDDDTGHLARLGLDEGFFVRSDAGRVRGAEAAVGTGLWGYLPGFPHADMSEIIDIRRTLDGPLGRFRAAVHGLASGVDISAEDPGFAEVLDQKWLYEVKPALDEIDERIRQDASLLSLAGRVARGAFEPLRTAAAGAGLGGLTIAAGPAKWIAAAAGLAVAGVAPVLQASHERRTAINEIERAQYYFLYRADRRMRGRQARPTWSS</sequence>
<evidence type="ECO:0000313" key="1">
    <source>
        <dbReference type="EMBL" id="GIF86527.1"/>
    </source>
</evidence>
<organism evidence="1 2">
    <name type="scientific">Catellatospora bangladeshensis</name>
    <dbReference type="NCBI Taxonomy" id="310355"/>
    <lineage>
        <taxon>Bacteria</taxon>
        <taxon>Bacillati</taxon>
        <taxon>Actinomycetota</taxon>
        <taxon>Actinomycetes</taxon>
        <taxon>Micromonosporales</taxon>
        <taxon>Micromonosporaceae</taxon>
        <taxon>Catellatospora</taxon>
    </lineage>
</organism>
<dbReference type="AlphaFoldDB" id="A0A8J3JTB9"/>
<keyword evidence="2" id="KW-1185">Reference proteome</keyword>
<accession>A0A8J3JTB9</accession>
<dbReference type="EMBL" id="BONF01000080">
    <property type="protein sequence ID" value="GIF86527.1"/>
    <property type="molecule type" value="Genomic_DNA"/>
</dbReference>
<comment type="caution">
    <text evidence="1">The sequence shown here is derived from an EMBL/GenBank/DDBJ whole genome shotgun (WGS) entry which is preliminary data.</text>
</comment>